<evidence type="ECO:0000313" key="1">
    <source>
        <dbReference type="EMBL" id="PYE72690.1"/>
    </source>
</evidence>
<gene>
    <name evidence="1" type="ORF">DFQ15_1601</name>
</gene>
<dbReference type="AlphaFoldDB" id="A0A318SB88"/>
<reference evidence="1 2" key="1">
    <citation type="submission" date="2018-06" db="EMBL/GenBank/DDBJ databases">
        <title>Genomic Encyclopedia of Type Strains, Phase III (KMG-III): the genomes of soil and plant-associated and newly described type strains.</title>
        <authorList>
            <person name="Whitman W."/>
        </authorList>
    </citation>
    <scope>NUCLEOTIDE SEQUENCE [LARGE SCALE GENOMIC DNA]</scope>
    <source>
        <strain evidence="1 2">CECT 7646</strain>
    </source>
</reference>
<feature type="non-terminal residue" evidence="1">
    <location>
        <position position="70"/>
    </location>
</feature>
<comment type="caution">
    <text evidence="1">The sequence shown here is derived from an EMBL/GenBank/DDBJ whole genome shotgun (WGS) entry which is preliminary data.</text>
</comment>
<name>A0A318SB88_9BURK</name>
<sequence>MWQMAAINQLQNELQKLIPVMIKGSQANRSLASLCTVARIHQIAADPATLAHQMGFLPSGELSSSDMLRA</sequence>
<evidence type="ECO:0000313" key="2">
    <source>
        <dbReference type="Proteomes" id="UP000247540"/>
    </source>
</evidence>
<protein>
    <submittedName>
        <fullName evidence="1">Uncharacterized protein</fullName>
    </submittedName>
</protein>
<keyword evidence="2" id="KW-1185">Reference proteome</keyword>
<proteinExistence type="predicted"/>
<organism evidence="1 2">
    <name type="scientific">Xylophilus ampelinus</name>
    <dbReference type="NCBI Taxonomy" id="54067"/>
    <lineage>
        <taxon>Bacteria</taxon>
        <taxon>Pseudomonadati</taxon>
        <taxon>Pseudomonadota</taxon>
        <taxon>Betaproteobacteria</taxon>
        <taxon>Burkholderiales</taxon>
        <taxon>Xylophilus</taxon>
    </lineage>
</organism>
<dbReference type="Proteomes" id="UP000247540">
    <property type="component" value="Unassembled WGS sequence"/>
</dbReference>
<accession>A0A318SB88</accession>
<dbReference type="EMBL" id="QJTC01000060">
    <property type="protein sequence ID" value="PYE72690.1"/>
    <property type="molecule type" value="Genomic_DNA"/>
</dbReference>